<dbReference type="Gene3D" id="2.20.130.30">
    <property type="entry name" value="Protein of unknown function DUF2782"/>
    <property type="match status" value="1"/>
</dbReference>
<dbReference type="RefSeq" id="WP_169247288.1">
    <property type="nucleotide sequence ID" value="NZ_SPMZ01000006.1"/>
</dbReference>
<dbReference type="InterPro" id="IPR021357">
    <property type="entry name" value="DUF2782"/>
</dbReference>
<accession>A0ABX1TGY6</accession>
<proteinExistence type="predicted"/>
<keyword evidence="4" id="KW-1185">Reference proteome</keyword>
<feature type="signal peptide" evidence="2">
    <location>
        <begin position="1"/>
        <end position="18"/>
    </location>
</feature>
<evidence type="ECO:0000313" key="3">
    <source>
        <dbReference type="EMBL" id="NMQ18031.1"/>
    </source>
</evidence>
<organism evidence="3 4">
    <name type="scientific">Candidatus Competibacter phosphatis</name>
    <dbReference type="NCBI Taxonomy" id="221280"/>
    <lineage>
        <taxon>Bacteria</taxon>
        <taxon>Pseudomonadati</taxon>
        <taxon>Pseudomonadota</taxon>
        <taxon>Gammaproteobacteria</taxon>
        <taxon>Candidatus Competibacteraceae</taxon>
        <taxon>Candidatus Competibacter</taxon>
    </lineage>
</organism>
<sequence length="114" mass="12388">MRSRFIFPLLLVSGLVWAQDASQPPAGLEPIPDGSPTGSAEQNVPAPEVTIRRRGSEGTIEEYRAGGVLYMVKVNPAKGASYYLVDTDGDGSLETRFNDLASNLVIPAWVLLRW</sequence>
<evidence type="ECO:0000256" key="2">
    <source>
        <dbReference type="SAM" id="SignalP"/>
    </source>
</evidence>
<feature type="chain" id="PRO_5045539512" evidence="2">
    <location>
        <begin position="19"/>
        <end position="114"/>
    </location>
</feature>
<dbReference type="Proteomes" id="UP000760480">
    <property type="component" value="Unassembled WGS sequence"/>
</dbReference>
<name>A0ABX1TGY6_9GAMM</name>
<evidence type="ECO:0000256" key="1">
    <source>
        <dbReference type="SAM" id="MobiDB-lite"/>
    </source>
</evidence>
<comment type="caution">
    <text evidence="3">The sequence shown here is derived from an EMBL/GenBank/DDBJ whole genome shotgun (WGS) entry which is preliminary data.</text>
</comment>
<evidence type="ECO:0000313" key="4">
    <source>
        <dbReference type="Proteomes" id="UP000760480"/>
    </source>
</evidence>
<dbReference type="EMBL" id="SPMZ01000006">
    <property type="protein sequence ID" value="NMQ18031.1"/>
    <property type="molecule type" value="Genomic_DNA"/>
</dbReference>
<reference evidence="3 4" key="1">
    <citation type="submission" date="2019-03" db="EMBL/GenBank/DDBJ databases">
        <title>Metabolic reconstructions from genomes of highly enriched 'Candidatus Accumulibacter' and 'Candidatus Competibacter' bioreactor populations.</title>
        <authorList>
            <person name="Annavajhala M.K."/>
            <person name="Welles L."/>
            <person name="Abbas B."/>
            <person name="Sorokin D."/>
            <person name="Park H."/>
            <person name="Van Loosdrecht M."/>
            <person name="Chandran K."/>
        </authorList>
    </citation>
    <scope>NUCLEOTIDE SEQUENCE [LARGE SCALE GENOMIC DNA]</scope>
    <source>
        <strain evidence="3 4">SBR_G</strain>
    </source>
</reference>
<dbReference type="Pfam" id="PF11191">
    <property type="entry name" value="DUF2782"/>
    <property type="match status" value="1"/>
</dbReference>
<protein>
    <submittedName>
        <fullName evidence="3">DUF2782 domain-containing protein</fullName>
    </submittedName>
</protein>
<feature type="region of interest" description="Disordered" evidence="1">
    <location>
        <begin position="22"/>
        <end position="46"/>
    </location>
</feature>
<gene>
    <name evidence="3" type="ORF">E4P82_01750</name>
</gene>
<keyword evidence="2" id="KW-0732">Signal</keyword>